<dbReference type="NCBIfam" id="TIGR01356">
    <property type="entry name" value="aroA"/>
    <property type="match status" value="1"/>
</dbReference>
<evidence type="ECO:0000256" key="3">
    <source>
        <dbReference type="ARBA" id="ARBA00022605"/>
    </source>
</evidence>
<feature type="binding site" evidence="7">
    <location>
        <position position="21"/>
    </location>
    <ligand>
        <name>3-phosphoshikimate</name>
        <dbReference type="ChEBI" id="CHEBI:145989"/>
    </ligand>
</feature>
<dbReference type="PROSITE" id="PS00885">
    <property type="entry name" value="EPSP_SYNTHASE_2"/>
    <property type="match status" value="1"/>
</dbReference>
<keyword evidence="7" id="KW-0963">Cytoplasm</keyword>
<dbReference type="AlphaFoldDB" id="A0A4R3Z8Z2"/>
<accession>A0A4R3Z8Z2</accession>
<comment type="subcellular location">
    <subcellularLocation>
        <location evidence="7">Cytoplasm</location>
    </subcellularLocation>
</comment>
<evidence type="ECO:0000256" key="4">
    <source>
        <dbReference type="ARBA" id="ARBA00022679"/>
    </source>
</evidence>
<organism evidence="9 10">
    <name type="scientific">Longibaculum muris</name>
    <dbReference type="NCBI Taxonomy" id="1796628"/>
    <lineage>
        <taxon>Bacteria</taxon>
        <taxon>Bacillati</taxon>
        <taxon>Bacillota</taxon>
        <taxon>Erysipelotrichia</taxon>
        <taxon>Erysipelotrichales</taxon>
        <taxon>Coprobacillaceae</taxon>
        <taxon>Longibaculum</taxon>
    </lineage>
</organism>
<dbReference type="SUPFAM" id="SSF55205">
    <property type="entry name" value="EPT/RTPC-like"/>
    <property type="match status" value="1"/>
</dbReference>
<evidence type="ECO:0000256" key="2">
    <source>
        <dbReference type="ARBA" id="ARBA00009948"/>
    </source>
</evidence>
<comment type="pathway">
    <text evidence="1 7">Metabolic intermediate biosynthesis; chorismate biosynthesis; chorismate from D-erythrose 4-phosphate and phosphoenolpyruvate: step 6/7.</text>
</comment>
<protein>
    <recommendedName>
        <fullName evidence="7">3-phosphoshikimate 1-carboxyvinyltransferase</fullName>
        <ecNumber evidence="7">2.5.1.19</ecNumber>
    </recommendedName>
    <alternativeName>
        <fullName evidence="7">5-enolpyruvylshikimate-3-phosphate synthase</fullName>
        <shortName evidence="7">EPSP synthase</shortName>
        <shortName evidence="7">EPSPS</shortName>
    </alternativeName>
</protein>
<evidence type="ECO:0000259" key="8">
    <source>
        <dbReference type="Pfam" id="PF00275"/>
    </source>
</evidence>
<dbReference type="InterPro" id="IPR023193">
    <property type="entry name" value="EPSP_synthase_CS"/>
</dbReference>
<feature type="active site" description="Proton acceptor" evidence="7">
    <location>
        <position position="303"/>
    </location>
</feature>
<feature type="binding site" evidence="7">
    <location>
        <position position="334"/>
    </location>
    <ligand>
        <name>phosphoenolpyruvate</name>
        <dbReference type="ChEBI" id="CHEBI:58702"/>
    </ligand>
</feature>
<evidence type="ECO:0000256" key="1">
    <source>
        <dbReference type="ARBA" id="ARBA00004811"/>
    </source>
</evidence>
<comment type="caution">
    <text evidence="9">The sequence shown here is derived from an EMBL/GenBank/DDBJ whole genome shotgun (WGS) entry which is preliminary data.</text>
</comment>
<feature type="binding site" evidence="7">
    <location>
        <position position="20"/>
    </location>
    <ligand>
        <name>phosphoenolpyruvate</name>
        <dbReference type="ChEBI" id="CHEBI:58702"/>
    </ligand>
</feature>
<feature type="binding site" evidence="7">
    <location>
        <position position="303"/>
    </location>
    <ligand>
        <name>3-phosphoshikimate</name>
        <dbReference type="ChEBI" id="CHEBI:145989"/>
    </ligand>
</feature>
<keyword evidence="5 7" id="KW-0057">Aromatic amino acid biosynthesis</keyword>
<evidence type="ECO:0000256" key="7">
    <source>
        <dbReference type="HAMAP-Rule" id="MF_00210"/>
    </source>
</evidence>
<gene>
    <name evidence="7" type="primary">aroA</name>
    <name evidence="9" type="ORF">EDD60_10332</name>
</gene>
<dbReference type="InterPro" id="IPR013792">
    <property type="entry name" value="RNA3'P_cycl/enolpyr_Trfase_a/b"/>
</dbReference>
<comment type="caution">
    <text evidence="7">Lacks conserved residue(s) required for the propagation of feature annotation.</text>
</comment>
<feature type="binding site" evidence="7">
    <location>
        <position position="118"/>
    </location>
    <ligand>
        <name>phosphoenolpyruvate</name>
        <dbReference type="ChEBI" id="CHEBI:58702"/>
    </ligand>
</feature>
<keyword evidence="10" id="KW-1185">Reference proteome</keyword>
<name>A0A4R3Z8Z2_9FIRM</name>
<feature type="binding site" evidence="7">
    <location>
        <position position="20"/>
    </location>
    <ligand>
        <name>3-phosphoshikimate</name>
        <dbReference type="ChEBI" id="CHEBI:145989"/>
    </ligand>
</feature>
<dbReference type="GO" id="GO:0009423">
    <property type="term" value="P:chorismate biosynthetic process"/>
    <property type="evidence" value="ECO:0007669"/>
    <property type="project" value="UniProtKB-UniRule"/>
</dbReference>
<dbReference type="InterPro" id="IPR001986">
    <property type="entry name" value="Enolpyruvate_Tfrase_dom"/>
</dbReference>
<keyword evidence="4 7" id="KW-0808">Transferase</keyword>
<keyword evidence="3 7" id="KW-0028">Amino-acid biosynthesis</keyword>
<dbReference type="InterPro" id="IPR036968">
    <property type="entry name" value="Enolpyruvate_Tfrase_sf"/>
</dbReference>
<dbReference type="GO" id="GO:0003866">
    <property type="term" value="F:3-phosphoshikimate 1-carboxyvinyltransferase activity"/>
    <property type="evidence" value="ECO:0007669"/>
    <property type="project" value="UniProtKB-UniRule"/>
</dbReference>
<dbReference type="Pfam" id="PF00275">
    <property type="entry name" value="EPSP_synthase"/>
    <property type="match status" value="1"/>
</dbReference>
<evidence type="ECO:0000256" key="5">
    <source>
        <dbReference type="ARBA" id="ARBA00023141"/>
    </source>
</evidence>
<dbReference type="PANTHER" id="PTHR21090:SF5">
    <property type="entry name" value="PENTAFUNCTIONAL AROM POLYPEPTIDE"/>
    <property type="match status" value="1"/>
</dbReference>
<feature type="domain" description="Enolpyruvate transferase" evidence="8">
    <location>
        <begin position="7"/>
        <end position="410"/>
    </location>
</feature>
<proteinExistence type="inferred from homology"/>
<evidence type="ECO:0000313" key="10">
    <source>
        <dbReference type="Proteomes" id="UP000295515"/>
    </source>
</evidence>
<evidence type="ECO:0000313" key="9">
    <source>
        <dbReference type="EMBL" id="TCW01581.1"/>
    </source>
</evidence>
<dbReference type="GO" id="GO:0005737">
    <property type="term" value="C:cytoplasm"/>
    <property type="evidence" value="ECO:0007669"/>
    <property type="project" value="UniProtKB-SubCell"/>
</dbReference>
<dbReference type="GeneID" id="98914522"/>
<dbReference type="Gene3D" id="3.65.10.10">
    <property type="entry name" value="Enolpyruvate transferase domain"/>
    <property type="match status" value="2"/>
</dbReference>
<sequence>MAVSITPHSLKGQVCVPPSKSMAHRAIICASLARGRSTITNIEYSQDIKATIAAMKALGTMIFEYDDYLEIDGTTTFLKNQCEINCFESGSTLRFMVPISLVCEANVHFIGEGRLGKRPLDVYYDIFEKQGISYLYRENVLDLYVRGRLRGGVFEIPGNVSSQFISGLLFALPLMDEDSIIKITSPLESKGYIDLTLQMLNQYGIQVINHDYQELIIPGFQHYVAHDYRVEADFSQAAFYLVAGALGNDVVLTDLNLDSFQGDKEAIDILERMNAHLITKETGHQMISSNLKATIIDGSQCPDIIPVIALACALSQGTTRIEHIARLRIKECDRLKATVEVINQLGGHAQELEDAMVIEGVERLKGGYVSSYNDHRMAMMEAIASTVCEEAVVIDEEKCVKKSYPSFWQHFQMLGGLMNECELGK</sequence>
<dbReference type="PANTHER" id="PTHR21090">
    <property type="entry name" value="AROM/DEHYDROQUINATE SYNTHASE"/>
    <property type="match status" value="1"/>
</dbReference>
<dbReference type="GO" id="GO:0008652">
    <property type="term" value="P:amino acid biosynthetic process"/>
    <property type="evidence" value="ECO:0007669"/>
    <property type="project" value="UniProtKB-KW"/>
</dbReference>
<reference evidence="9 10" key="1">
    <citation type="submission" date="2019-03" db="EMBL/GenBank/DDBJ databases">
        <title>Genomic Encyclopedia of Type Strains, Phase IV (KMG-IV): sequencing the most valuable type-strain genomes for metagenomic binning, comparative biology and taxonomic classification.</title>
        <authorList>
            <person name="Goeker M."/>
        </authorList>
    </citation>
    <scope>NUCLEOTIDE SEQUENCE [LARGE SCALE GENOMIC DNA]</scope>
    <source>
        <strain evidence="9 10">DSM 29487</strain>
    </source>
</reference>
<feature type="binding site" evidence="7">
    <location>
        <position position="162"/>
    </location>
    <ligand>
        <name>3-phosphoshikimate</name>
        <dbReference type="ChEBI" id="CHEBI:145989"/>
    </ligand>
</feature>
<dbReference type="UniPathway" id="UPA00053">
    <property type="reaction ID" value="UER00089"/>
</dbReference>
<feature type="binding site" evidence="7">
    <location>
        <position position="25"/>
    </location>
    <ligand>
        <name>3-phosphoshikimate</name>
        <dbReference type="ChEBI" id="CHEBI:145989"/>
    </ligand>
</feature>
<feature type="binding site" evidence="7">
    <location>
        <position position="90"/>
    </location>
    <ligand>
        <name>phosphoenolpyruvate</name>
        <dbReference type="ChEBI" id="CHEBI:58702"/>
    </ligand>
</feature>
<dbReference type="CDD" id="cd01556">
    <property type="entry name" value="EPSP_synthase"/>
    <property type="match status" value="1"/>
</dbReference>
<evidence type="ECO:0000256" key="6">
    <source>
        <dbReference type="ARBA" id="ARBA00044633"/>
    </source>
</evidence>
<feature type="binding site" evidence="7">
    <location>
        <position position="402"/>
    </location>
    <ligand>
        <name>phosphoenolpyruvate</name>
        <dbReference type="ChEBI" id="CHEBI:58702"/>
    </ligand>
</feature>
<comment type="subunit">
    <text evidence="7">Monomer.</text>
</comment>
<feature type="binding site" evidence="7">
    <location>
        <position position="161"/>
    </location>
    <ligand>
        <name>3-phosphoshikimate</name>
        <dbReference type="ChEBI" id="CHEBI:145989"/>
    </ligand>
</feature>
<dbReference type="EMBL" id="SMCQ01000003">
    <property type="protein sequence ID" value="TCW01581.1"/>
    <property type="molecule type" value="Genomic_DNA"/>
</dbReference>
<dbReference type="GO" id="GO:0009073">
    <property type="term" value="P:aromatic amino acid family biosynthetic process"/>
    <property type="evidence" value="ECO:0007669"/>
    <property type="project" value="UniProtKB-KW"/>
</dbReference>
<feature type="binding site" evidence="7">
    <location>
        <position position="163"/>
    </location>
    <ligand>
        <name>3-phosphoshikimate</name>
        <dbReference type="ChEBI" id="CHEBI:145989"/>
    </ligand>
</feature>
<comment type="function">
    <text evidence="7">Catalyzes the transfer of the enolpyruvyl moiety of phosphoenolpyruvate (PEP) to the 5-hydroxyl of shikimate-3-phosphate (S3P) to produce enolpyruvyl shikimate-3-phosphate and inorganic phosphate.</text>
</comment>
<dbReference type="PIRSF" id="PIRSF000505">
    <property type="entry name" value="EPSPS"/>
    <property type="match status" value="1"/>
</dbReference>
<feature type="binding site" evidence="7">
    <location>
        <position position="330"/>
    </location>
    <ligand>
        <name>3-phosphoshikimate</name>
        <dbReference type="ChEBI" id="CHEBI:145989"/>
    </ligand>
</feature>
<dbReference type="InterPro" id="IPR006264">
    <property type="entry name" value="EPSP_synthase"/>
</dbReference>
<dbReference type="Proteomes" id="UP000295515">
    <property type="component" value="Unassembled WGS sequence"/>
</dbReference>
<dbReference type="RefSeq" id="WP_066449251.1">
    <property type="nucleotide sequence ID" value="NZ_JANKBF010000001.1"/>
</dbReference>
<feature type="binding site" evidence="7">
    <location>
        <position position="189"/>
    </location>
    <ligand>
        <name>3-phosphoshikimate</name>
        <dbReference type="ChEBI" id="CHEBI:145989"/>
    </ligand>
</feature>
<dbReference type="HAMAP" id="MF_00210">
    <property type="entry name" value="EPSP_synth"/>
    <property type="match status" value="1"/>
</dbReference>
<comment type="catalytic activity">
    <reaction evidence="6">
        <text>3-phosphoshikimate + phosphoenolpyruvate = 5-O-(1-carboxyvinyl)-3-phosphoshikimate + phosphate</text>
        <dbReference type="Rhea" id="RHEA:21256"/>
        <dbReference type="ChEBI" id="CHEBI:43474"/>
        <dbReference type="ChEBI" id="CHEBI:57701"/>
        <dbReference type="ChEBI" id="CHEBI:58702"/>
        <dbReference type="ChEBI" id="CHEBI:145989"/>
        <dbReference type="EC" id="2.5.1.19"/>
    </reaction>
    <physiologicalReaction direction="left-to-right" evidence="6">
        <dbReference type="Rhea" id="RHEA:21257"/>
    </physiologicalReaction>
</comment>
<feature type="binding site" evidence="7">
    <location>
        <position position="376"/>
    </location>
    <ligand>
        <name>phosphoenolpyruvate</name>
        <dbReference type="ChEBI" id="CHEBI:58702"/>
    </ligand>
</feature>
<dbReference type="EC" id="2.5.1.19" evidence="7"/>
<comment type="similarity">
    <text evidence="2 7">Belongs to the EPSP synthase family.</text>
</comment>
<feature type="binding site" evidence="7">
    <location>
        <position position="163"/>
    </location>
    <ligand>
        <name>phosphoenolpyruvate</name>
        <dbReference type="ChEBI" id="CHEBI:58702"/>
    </ligand>
</feature>